<dbReference type="Proteomes" id="UP001371456">
    <property type="component" value="Unassembled WGS sequence"/>
</dbReference>
<keyword evidence="2" id="KW-1185">Reference proteome</keyword>
<comment type="caution">
    <text evidence="1">The sequence shown here is derived from an EMBL/GenBank/DDBJ whole genome shotgun (WGS) entry which is preliminary data.</text>
</comment>
<organism evidence="1 2">
    <name type="scientific">Solanum bulbocastanum</name>
    <name type="common">Wild potato</name>
    <dbReference type="NCBI Taxonomy" id="147425"/>
    <lineage>
        <taxon>Eukaryota</taxon>
        <taxon>Viridiplantae</taxon>
        <taxon>Streptophyta</taxon>
        <taxon>Embryophyta</taxon>
        <taxon>Tracheophyta</taxon>
        <taxon>Spermatophyta</taxon>
        <taxon>Magnoliopsida</taxon>
        <taxon>eudicotyledons</taxon>
        <taxon>Gunneridae</taxon>
        <taxon>Pentapetalae</taxon>
        <taxon>asterids</taxon>
        <taxon>lamiids</taxon>
        <taxon>Solanales</taxon>
        <taxon>Solanaceae</taxon>
        <taxon>Solanoideae</taxon>
        <taxon>Solaneae</taxon>
        <taxon>Solanum</taxon>
    </lineage>
</organism>
<reference evidence="1 2" key="1">
    <citation type="submission" date="2024-02" db="EMBL/GenBank/DDBJ databases">
        <title>de novo genome assembly of Solanum bulbocastanum strain 11H21.</title>
        <authorList>
            <person name="Hosaka A.J."/>
        </authorList>
    </citation>
    <scope>NUCLEOTIDE SEQUENCE [LARGE SCALE GENOMIC DNA]</scope>
    <source>
        <tissue evidence="1">Young leaves</tissue>
    </source>
</reference>
<evidence type="ECO:0000313" key="1">
    <source>
        <dbReference type="EMBL" id="KAK6803133.1"/>
    </source>
</evidence>
<name>A0AAN8U8F2_SOLBU</name>
<evidence type="ECO:0000313" key="2">
    <source>
        <dbReference type="Proteomes" id="UP001371456"/>
    </source>
</evidence>
<protein>
    <submittedName>
        <fullName evidence="1">Uncharacterized protein</fullName>
    </submittedName>
</protein>
<sequence>MDFGKGKTKKRLFQYGESIQVKGIKLPMNNFRFQTSSKKGVTSSVHVTGETLGNAEE</sequence>
<proteinExistence type="predicted"/>
<gene>
    <name evidence="1" type="ORF">RDI58_000917</name>
</gene>
<accession>A0AAN8U8F2</accession>
<dbReference type="EMBL" id="JBANQN010000001">
    <property type="protein sequence ID" value="KAK6803133.1"/>
    <property type="molecule type" value="Genomic_DNA"/>
</dbReference>
<dbReference type="AlphaFoldDB" id="A0AAN8U8F2"/>